<dbReference type="InterPro" id="IPR000086">
    <property type="entry name" value="NUDIX_hydrolase_dom"/>
</dbReference>
<dbReference type="Gene3D" id="3.90.79.10">
    <property type="entry name" value="Nucleoside Triphosphate Pyrophosphohydrolase"/>
    <property type="match status" value="1"/>
</dbReference>
<reference evidence="4 5" key="1">
    <citation type="submission" date="2019-01" db="EMBL/GenBank/DDBJ databases">
        <title>Vagococcus silagei sp. nov. isolated from brewer's grain.</title>
        <authorList>
            <person name="Guu J.-R."/>
        </authorList>
    </citation>
    <scope>NUCLEOTIDE SEQUENCE [LARGE SCALE GENOMIC DNA]</scope>
    <source>
        <strain evidence="4 5">2B-2</strain>
    </source>
</reference>
<dbReference type="InterPro" id="IPR020084">
    <property type="entry name" value="NUDIX_hydrolase_CS"/>
</dbReference>
<name>A0A4S3B3T1_9ENTE</name>
<gene>
    <name evidence="4" type="ORF">ESZ54_03540</name>
</gene>
<dbReference type="GO" id="GO:0016787">
    <property type="term" value="F:hydrolase activity"/>
    <property type="evidence" value="ECO:0007669"/>
    <property type="project" value="UniProtKB-KW"/>
</dbReference>
<keyword evidence="2" id="KW-0378">Hydrolase</keyword>
<dbReference type="EMBL" id="SDGV01000008">
    <property type="protein sequence ID" value="THB61731.1"/>
    <property type="molecule type" value="Genomic_DNA"/>
</dbReference>
<dbReference type="AlphaFoldDB" id="A0A4S3B3T1"/>
<dbReference type="PROSITE" id="PS00893">
    <property type="entry name" value="NUDIX_BOX"/>
    <property type="match status" value="1"/>
</dbReference>
<dbReference type="Pfam" id="PF00293">
    <property type="entry name" value="NUDIX"/>
    <property type="match status" value="1"/>
</dbReference>
<protein>
    <submittedName>
        <fullName evidence="4">NUDIX domain-containing protein</fullName>
    </submittedName>
</protein>
<dbReference type="PANTHER" id="PTHR43736:SF1">
    <property type="entry name" value="DIHYDRONEOPTERIN TRIPHOSPHATE DIPHOSPHATASE"/>
    <property type="match status" value="1"/>
</dbReference>
<dbReference type="PROSITE" id="PS51462">
    <property type="entry name" value="NUDIX"/>
    <property type="match status" value="1"/>
</dbReference>
<comment type="caution">
    <text evidence="4">The sequence shown here is derived from an EMBL/GenBank/DDBJ whole genome shotgun (WGS) entry which is preliminary data.</text>
</comment>
<dbReference type="CDD" id="cd04686">
    <property type="entry name" value="NUDIX_Hydrolase"/>
    <property type="match status" value="1"/>
</dbReference>
<dbReference type="SUPFAM" id="SSF55811">
    <property type="entry name" value="Nudix"/>
    <property type="match status" value="1"/>
</dbReference>
<dbReference type="InterPro" id="IPR015797">
    <property type="entry name" value="NUDIX_hydrolase-like_dom_sf"/>
</dbReference>
<keyword evidence="5" id="KW-1185">Reference proteome</keyword>
<dbReference type="OrthoDB" id="369191at2"/>
<evidence type="ECO:0000313" key="4">
    <source>
        <dbReference type="EMBL" id="THB61731.1"/>
    </source>
</evidence>
<evidence type="ECO:0000256" key="1">
    <source>
        <dbReference type="ARBA" id="ARBA00005582"/>
    </source>
</evidence>
<evidence type="ECO:0000313" key="5">
    <source>
        <dbReference type="Proteomes" id="UP000310506"/>
    </source>
</evidence>
<feature type="domain" description="Nudix hydrolase" evidence="3">
    <location>
        <begin position="6"/>
        <end position="141"/>
    </location>
</feature>
<sequence>MNQNYSTHFGVYGVCIQNNKLLCIQKNGGPYINRFDLPGGTPMINESLSETLEREVLEETGFNLKSYKNSRTFDCFVHESNRVVHHIFVLFDMILLKKSQDIEEEVNGEANDSSGIIWFPLNELNLSNSSPIILKLLSELNNEQDLHDRLDYHNWRVI</sequence>
<evidence type="ECO:0000259" key="3">
    <source>
        <dbReference type="PROSITE" id="PS51462"/>
    </source>
</evidence>
<accession>A0A4S3B3T1</accession>
<dbReference type="RefSeq" id="WP_136136309.1">
    <property type="nucleotide sequence ID" value="NZ_SDGV01000008.1"/>
</dbReference>
<comment type="similarity">
    <text evidence="1">Belongs to the Nudix hydrolase family.</text>
</comment>
<organism evidence="4 5">
    <name type="scientific">Vagococcus silagei</name>
    <dbReference type="NCBI Taxonomy" id="2508885"/>
    <lineage>
        <taxon>Bacteria</taxon>
        <taxon>Bacillati</taxon>
        <taxon>Bacillota</taxon>
        <taxon>Bacilli</taxon>
        <taxon>Lactobacillales</taxon>
        <taxon>Enterococcaceae</taxon>
        <taxon>Vagococcus</taxon>
    </lineage>
</organism>
<proteinExistence type="inferred from homology"/>
<dbReference type="Proteomes" id="UP000310506">
    <property type="component" value="Unassembled WGS sequence"/>
</dbReference>
<dbReference type="PANTHER" id="PTHR43736">
    <property type="entry name" value="ADP-RIBOSE PYROPHOSPHATASE"/>
    <property type="match status" value="1"/>
</dbReference>
<evidence type="ECO:0000256" key="2">
    <source>
        <dbReference type="ARBA" id="ARBA00022801"/>
    </source>
</evidence>